<keyword evidence="2" id="KW-0067">ATP-binding</keyword>
<dbReference type="PROSITE" id="PS51194">
    <property type="entry name" value="HELICASE_CTER"/>
    <property type="match status" value="1"/>
</dbReference>
<keyword evidence="3" id="KW-0238">DNA-binding</keyword>
<dbReference type="GO" id="GO:0003677">
    <property type="term" value="F:DNA binding"/>
    <property type="evidence" value="ECO:0007669"/>
    <property type="project" value="UniProtKB-KW"/>
</dbReference>
<dbReference type="SMART" id="SM00490">
    <property type="entry name" value="HELICc"/>
    <property type="match status" value="1"/>
</dbReference>
<dbReference type="InterPro" id="IPR006935">
    <property type="entry name" value="Helicase/UvrB_N"/>
</dbReference>
<dbReference type="Pfam" id="PF04851">
    <property type="entry name" value="ResIII"/>
    <property type="match status" value="1"/>
</dbReference>
<dbReference type="GO" id="GO:0006302">
    <property type="term" value="P:double-strand break repair"/>
    <property type="evidence" value="ECO:0007669"/>
    <property type="project" value="TreeGrafter"/>
</dbReference>
<evidence type="ECO:0000259" key="4">
    <source>
        <dbReference type="PROSITE" id="PS51192"/>
    </source>
</evidence>
<dbReference type="InterPro" id="IPR027417">
    <property type="entry name" value="P-loop_NTPase"/>
</dbReference>
<dbReference type="GO" id="GO:0006310">
    <property type="term" value="P:DNA recombination"/>
    <property type="evidence" value="ECO:0007669"/>
    <property type="project" value="TreeGrafter"/>
</dbReference>
<dbReference type="PANTHER" id="PTHR30580:SF1">
    <property type="entry name" value="COMF OPERON PROTEIN 1"/>
    <property type="match status" value="1"/>
</dbReference>
<dbReference type="RefSeq" id="WP_343068764.1">
    <property type="nucleotide sequence ID" value="NZ_JACHON010000002.1"/>
</dbReference>
<keyword evidence="7" id="KW-1185">Reference proteome</keyword>
<evidence type="ECO:0000313" key="6">
    <source>
        <dbReference type="EMBL" id="MBB6512277.1"/>
    </source>
</evidence>
<dbReference type="InterPro" id="IPR014001">
    <property type="entry name" value="Helicase_ATP-bd"/>
</dbReference>
<evidence type="ECO:0000259" key="5">
    <source>
        <dbReference type="PROSITE" id="PS51194"/>
    </source>
</evidence>
<dbReference type="SUPFAM" id="SSF52540">
    <property type="entry name" value="P-loop containing nucleoside triphosphate hydrolases"/>
    <property type="match status" value="1"/>
</dbReference>
<organism evidence="6 7">
    <name type="scientific">Gracilibacillus halotolerans</name>
    <dbReference type="NCBI Taxonomy" id="74386"/>
    <lineage>
        <taxon>Bacteria</taxon>
        <taxon>Bacillati</taxon>
        <taxon>Bacillota</taxon>
        <taxon>Bacilli</taxon>
        <taxon>Bacillales</taxon>
        <taxon>Bacillaceae</taxon>
        <taxon>Gracilibacillus</taxon>
    </lineage>
</organism>
<reference evidence="6 7" key="1">
    <citation type="submission" date="2020-08" db="EMBL/GenBank/DDBJ databases">
        <title>Genomic Encyclopedia of Type Strains, Phase IV (KMG-IV): sequencing the most valuable type-strain genomes for metagenomic binning, comparative biology and taxonomic classification.</title>
        <authorList>
            <person name="Goeker M."/>
        </authorList>
    </citation>
    <scope>NUCLEOTIDE SEQUENCE [LARGE SCALE GENOMIC DNA]</scope>
    <source>
        <strain evidence="6 7">DSM 11805</strain>
    </source>
</reference>
<keyword evidence="1" id="KW-0547">Nucleotide-binding</keyword>
<proteinExistence type="predicted"/>
<dbReference type="Gene3D" id="3.40.50.300">
    <property type="entry name" value="P-loop containing nucleotide triphosphate hydrolases"/>
    <property type="match status" value="2"/>
</dbReference>
<comment type="caution">
    <text evidence="6">The sequence shown here is derived from an EMBL/GenBank/DDBJ whole genome shotgun (WGS) entry which is preliminary data.</text>
</comment>
<dbReference type="PROSITE" id="PS51192">
    <property type="entry name" value="HELICASE_ATP_BIND_1"/>
    <property type="match status" value="1"/>
</dbReference>
<dbReference type="GO" id="GO:0005524">
    <property type="term" value="F:ATP binding"/>
    <property type="evidence" value="ECO:0007669"/>
    <property type="project" value="UniProtKB-KW"/>
</dbReference>
<dbReference type="GO" id="GO:0043138">
    <property type="term" value="F:3'-5' DNA helicase activity"/>
    <property type="evidence" value="ECO:0007669"/>
    <property type="project" value="TreeGrafter"/>
</dbReference>
<dbReference type="SMART" id="SM00487">
    <property type="entry name" value="DEXDc"/>
    <property type="match status" value="1"/>
</dbReference>
<gene>
    <name evidence="6" type="ORF">GGQ92_001058</name>
</gene>
<dbReference type="GO" id="GO:0016787">
    <property type="term" value="F:hydrolase activity"/>
    <property type="evidence" value="ECO:0007669"/>
    <property type="project" value="InterPro"/>
</dbReference>
<feature type="domain" description="Helicase C-terminal" evidence="5">
    <location>
        <begin position="217"/>
        <end position="371"/>
    </location>
</feature>
<name>A0A841RK83_9BACI</name>
<evidence type="ECO:0000256" key="1">
    <source>
        <dbReference type="ARBA" id="ARBA00022741"/>
    </source>
</evidence>
<protein>
    <submittedName>
        <fullName evidence="6">Competence protein ComFA</fullName>
    </submittedName>
</protein>
<dbReference type="GO" id="GO:0006270">
    <property type="term" value="P:DNA replication initiation"/>
    <property type="evidence" value="ECO:0007669"/>
    <property type="project" value="TreeGrafter"/>
</dbReference>
<feature type="domain" description="Helicase ATP-binding" evidence="4">
    <location>
        <begin position="37"/>
        <end position="189"/>
    </location>
</feature>
<dbReference type="AlphaFoldDB" id="A0A841RK83"/>
<dbReference type="Proteomes" id="UP000572212">
    <property type="component" value="Unassembled WGS sequence"/>
</dbReference>
<dbReference type="Pfam" id="PF00271">
    <property type="entry name" value="Helicase_C"/>
    <property type="match status" value="1"/>
</dbReference>
<accession>A0A841RK83</accession>
<evidence type="ECO:0000256" key="2">
    <source>
        <dbReference type="ARBA" id="ARBA00022840"/>
    </source>
</evidence>
<sequence>MLYEWTGPQANWPHETNPCAWEGTLTPAQSKAATAIQRAIQKHKEQLVWAVCGAGKTEMLFPGITYALQQGKRICLATPRSDVVRELMPRFQTAFPHTKIEALYANSSQKTGEGQLILSTTHQLIRYKHAFDVMIIDEIDAFPYHQDPSLHSLAERACKQISSKIYLTATPREKLKKRVSKIQLAAEFVPIRFHGHPLPVPISKLEWNLRKKINNKKLPQTLDSFLQARNPQRQLLIFVPTIHQLPLIKQLLINRFESLETVHAEDEERKEKVEAFRQKKYELLITTTILERGVTFPSVDVVILDAGHHVFDEAAIVQIAGRAGRSPIDPTGDVLLIHQGLTEAIKAAIKHIQSMNNRAKNQMQPTKIKRS</sequence>
<evidence type="ECO:0000256" key="3">
    <source>
        <dbReference type="ARBA" id="ARBA00023125"/>
    </source>
</evidence>
<dbReference type="InterPro" id="IPR001650">
    <property type="entry name" value="Helicase_C-like"/>
</dbReference>
<dbReference type="EMBL" id="JACHON010000002">
    <property type="protein sequence ID" value="MBB6512277.1"/>
    <property type="molecule type" value="Genomic_DNA"/>
</dbReference>
<dbReference type="PANTHER" id="PTHR30580">
    <property type="entry name" value="PRIMOSOMAL PROTEIN N"/>
    <property type="match status" value="1"/>
</dbReference>
<evidence type="ECO:0000313" key="7">
    <source>
        <dbReference type="Proteomes" id="UP000572212"/>
    </source>
</evidence>